<feature type="region of interest" description="Disordered" evidence="1">
    <location>
        <begin position="257"/>
        <end position="285"/>
    </location>
</feature>
<feature type="compositionally biased region" description="Polar residues" evidence="1">
    <location>
        <begin position="322"/>
        <end position="331"/>
    </location>
</feature>
<dbReference type="AlphaFoldDB" id="A0A8E0VEY4"/>
<feature type="region of interest" description="Disordered" evidence="1">
    <location>
        <begin position="387"/>
        <end position="511"/>
    </location>
</feature>
<feature type="compositionally biased region" description="Polar residues" evidence="1">
    <location>
        <begin position="400"/>
        <end position="415"/>
    </location>
</feature>
<protein>
    <submittedName>
        <fullName evidence="2">Uncharacterized protein</fullName>
    </submittedName>
</protein>
<feature type="compositionally biased region" description="Polar residues" evidence="1">
    <location>
        <begin position="673"/>
        <end position="684"/>
    </location>
</feature>
<sequence length="1057" mass="113553">HELVTQPHLSRLLTLKLLELNRNPDRLAVTNAPTKPASVMARCDEPPSVSSVVRPAELTIDSAVSEDRKSPKLSDIDSKQEIRRKTSVSAQERPQPPEKMHMPWTEQTAVEYSVPVSSPGTTPVNSPVQTSPKSWMPAERITSTRQPTSQINGVVSNVHFSSVGPSQPKALLEEIRIMDELPTPLPAYVSAAPTATPAPKPSGDCGQLLASGKTLKTTASSAITKPPLAPVHIPVEALVQRRVASSAFPEVPTRIAVSDSSTVASSGSSGSSHSSCASASTSPRSSCSSLVMESVQAADARLHAKLSNINGHEYTDKPVVSSELNGKSTASPPTPSIIGPADNTTQSVAAPDYLTVLEPVVLQGSLEAQFLPIDGEAILLASQPNKSSAEPITLRPNARLNPSTSTTVDEPNSTCSISAADSESDRDSDTDDVSSCDELSVEEEDQITDQPTDDDSSFRGTVTTIDSVTSSSTNPNVSTESIPHRLSHEGSLHEERSKGSGVPSSSHMHLEGTPPLLSEEVESVAPRALVENADEWDLEIAHEELLAADGLLNLNRSRPDSLSDRISEFGFRIHGSEGEEEEEEEDDEVDDYEFPDLIEENGITIPDNVPSLETSLQCTHLTAFSKESNPVLDFDVPNQLNAVPNTQMNGSPKNQVPITVASNIVKCPDRASPNHNVQPDTSQEFFPDKSGDSSVPPTTLSALANIQSTKISLKGSTEPLRLNVNDLTNEDRPNQDLFAPNVIKSDYSDRLTNSVTRVHSEPPSHSPNRTEMSALAPGFSESVQMAPDVNTCTMNGMESSQEVMELSAFEAVGTEVSAFPILLEIEFIPDEPSADVLEAQLVFLDVHVADEVTPVVHEPGYSISTAEACDVSREPSDISVHSQSTVDNILTSSAQRVALHDDSFVTSSPEPRTSDVLLQELQSVEFDPDVPCSTRTQASNSMTERRTSFSRTYPPRPEVNGSHQLISKALISSGQVISHPLTRAAHLRESDTSQPHSGSSGSRSSRFSMIELSHVNERPLHASCSALPPTPQVHVSIYISSSNEFSFGQRKLQLVSI</sequence>
<feature type="compositionally biased region" description="Acidic residues" evidence="1">
    <location>
        <begin position="422"/>
        <end position="455"/>
    </location>
</feature>
<feature type="region of interest" description="Disordered" evidence="1">
    <location>
        <begin position="670"/>
        <end position="696"/>
    </location>
</feature>
<feature type="compositionally biased region" description="Basic and acidic residues" evidence="1">
    <location>
        <begin position="65"/>
        <end position="84"/>
    </location>
</feature>
<feature type="region of interest" description="Disordered" evidence="1">
    <location>
        <begin position="115"/>
        <end position="137"/>
    </location>
</feature>
<organism evidence="2 3">
    <name type="scientific">Fasciolopsis buskii</name>
    <dbReference type="NCBI Taxonomy" id="27845"/>
    <lineage>
        <taxon>Eukaryota</taxon>
        <taxon>Metazoa</taxon>
        <taxon>Spiralia</taxon>
        <taxon>Lophotrochozoa</taxon>
        <taxon>Platyhelminthes</taxon>
        <taxon>Trematoda</taxon>
        <taxon>Digenea</taxon>
        <taxon>Plagiorchiida</taxon>
        <taxon>Echinostomata</taxon>
        <taxon>Echinostomatoidea</taxon>
        <taxon>Fasciolidae</taxon>
        <taxon>Fasciolopsis</taxon>
    </lineage>
</organism>
<dbReference type="OrthoDB" id="8693905at2759"/>
<feature type="region of interest" description="Disordered" evidence="1">
    <location>
        <begin position="316"/>
        <end position="344"/>
    </location>
</feature>
<feature type="compositionally biased region" description="Basic and acidic residues" evidence="1">
    <location>
        <begin position="482"/>
        <end position="498"/>
    </location>
</feature>
<evidence type="ECO:0000313" key="2">
    <source>
        <dbReference type="EMBL" id="KAA0184012.1"/>
    </source>
</evidence>
<name>A0A8E0VEY4_9TREM</name>
<feature type="region of interest" description="Disordered" evidence="1">
    <location>
        <begin position="928"/>
        <end position="961"/>
    </location>
</feature>
<comment type="caution">
    <text evidence="2">The sequence shown here is derived from an EMBL/GenBank/DDBJ whole genome shotgun (WGS) entry which is preliminary data.</text>
</comment>
<feature type="compositionally biased region" description="Low complexity" evidence="1">
    <location>
        <begin position="461"/>
        <end position="481"/>
    </location>
</feature>
<dbReference type="EMBL" id="LUCM01011416">
    <property type="protein sequence ID" value="KAA0184012.1"/>
    <property type="molecule type" value="Genomic_DNA"/>
</dbReference>
<evidence type="ECO:0000256" key="1">
    <source>
        <dbReference type="SAM" id="MobiDB-lite"/>
    </source>
</evidence>
<feature type="compositionally biased region" description="Polar residues" evidence="1">
    <location>
        <begin position="933"/>
        <end position="942"/>
    </location>
</feature>
<evidence type="ECO:0000313" key="3">
    <source>
        <dbReference type="Proteomes" id="UP000728185"/>
    </source>
</evidence>
<accession>A0A8E0VEY4</accession>
<feature type="compositionally biased region" description="Polar residues" evidence="1">
    <location>
        <begin position="115"/>
        <end position="133"/>
    </location>
</feature>
<proteinExistence type="predicted"/>
<dbReference type="Proteomes" id="UP000728185">
    <property type="component" value="Unassembled WGS sequence"/>
</dbReference>
<feature type="region of interest" description="Disordered" evidence="1">
    <location>
        <begin position="62"/>
        <end position="101"/>
    </location>
</feature>
<feature type="non-terminal residue" evidence="2">
    <location>
        <position position="1"/>
    </location>
</feature>
<keyword evidence="3" id="KW-1185">Reference proteome</keyword>
<gene>
    <name evidence="2" type="ORF">FBUS_09062</name>
</gene>
<reference evidence="2" key="1">
    <citation type="submission" date="2019-05" db="EMBL/GenBank/DDBJ databases">
        <title>Annotation for the trematode Fasciolopsis buski.</title>
        <authorList>
            <person name="Choi Y.-J."/>
        </authorList>
    </citation>
    <scope>NUCLEOTIDE SEQUENCE</scope>
    <source>
        <strain evidence="2">HT</strain>
        <tissue evidence="2">Whole worm</tissue>
    </source>
</reference>